<protein>
    <recommendedName>
        <fullName evidence="8">Cytosine-specific methyltransferase</fullName>
        <ecNumber evidence="8">2.1.1.37</ecNumber>
    </recommendedName>
</protein>
<dbReference type="NCBIfam" id="TIGR00675">
    <property type="entry name" value="dcm"/>
    <property type="match status" value="1"/>
</dbReference>
<dbReference type="InterPro" id="IPR018117">
    <property type="entry name" value="C5_DNA_meth_AS"/>
</dbReference>
<reference evidence="9" key="1">
    <citation type="submission" date="2021-08" db="EMBL/GenBank/DDBJ databases">
        <authorList>
            <person name="Papudeshi B."/>
            <person name="Bashey-Visser F."/>
        </authorList>
    </citation>
    <scope>NUCLEOTIDE SEQUENCE</scope>
    <source>
        <strain evidence="9">MC_266_E_2016</strain>
    </source>
</reference>
<evidence type="ECO:0000313" key="9">
    <source>
        <dbReference type="EMBL" id="MDE1480422.1"/>
    </source>
</evidence>
<keyword evidence="2 6" id="KW-0808">Transferase</keyword>
<dbReference type="Proteomes" id="UP001222434">
    <property type="component" value="Unassembled WGS sequence"/>
</dbReference>
<dbReference type="PANTHER" id="PTHR10629:SF52">
    <property type="entry name" value="DNA (CYTOSINE-5)-METHYLTRANSFERASE 1"/>
    <property type="match status" value="1"/>
</dbReference>
<keyword evidence="4" id="KW-0680">Restriction system</keyword>
<evidence type="ECO:0000256" key="8">
    <source>
        <dbReference type="RuleBase" id="RU000417"/>
    </source>
</evidence>
<dbReference type="InterPro" id="IPR031303">
    <property type="entry name" value="C5_meth_CS"/>
</dbReference>
<feature type="active site" evidence="6">
    <location>
        <position position="80"/>
    </location>
</feature>
<dbReference type="InterPro" id="IPR050390">
    <property type="entry name" value="C5-Methyltransferase"/>
</dbReference>
<dbReference type="AlphaFoldDB" id="A0AAJ1JB13"/>
<reference evidence="9" key="2">
    <citation type="journal article" date="2022" name="J. Evol. Biol.">
        <title>Pre- and post-association barriers to host switching in sympatric mutualists.</title>
        <authorList>
            <person name="Dinges Z.M."/>
            <person name="Phillips R.K."/>
            <person name="Lively C.M."/>
            <person name="Bashey F."/>
        </authorList>
    </citation>
    <scope>NUCLEOTIDE SEQUENCE</scope>
    <source>
        <strain evidence="9">MC_266_E_2016</strain>
    </source>
</reference>
<evidence type="ECO:0000256" key="7">
    <source>
        <dbReference type="RuleBase" id="RU000416"/>
    </source>
</evidence>
<sequence length="360" mass="39900">MKAIDLFCGCGGLSSGLRDAGFDILAGVDIEKDYIKTFTHNFKEAESICADISKISSDDLMNKFGLKKGELDLLAGGPPCQGFSKNVPRSQRVIDSDNNQLVNVFLTHCENILPRFIIMENVAEMRNGFEQHYTDQIVGRLSDVGYDVIHGVHNAADYGVPQNRRRAFFIARRDGGKLIYPKETHNKYSGRNHVAVWDAISDLRSLSSGSGIEIDSYITEPKNDFQEYVRNGSKGVLNHIAKKLSKIQMDRLSSLKPGEGIKDLPDHLRPKGGYSGAYGRLTKDMIMPTITRWVFHPGSGRFGHPVDSRVITIREAARLHSFKDNFIFVGTYTQQAGQLGNSVPPLLAKKIAESLLIDAG</sequence>
<dbReference type="SUPFAM" id="SSF53335">
    <property type="entry name" value="S-adenosyl-L-methionine-dependent methyltransferases"/>
    <property type="match status" value="1"/>
</dbReference>
<evidence type="ECO:0000313" key="10">
    <source>
        <dbReference type="Proteomes" id="UP001222434"/>
    </source>
</evidence>
<evidence type="ECO:0000256" key="2">
    <source>
        <dbReference type="ARBA" id="ARBA00022679"/>
    </source>
</evidence>
<evidence type="ECO:0000256" key="4">
    <source>
        <dbReference type="ARBA" id="ARBA00022747"/>
    </source>
</evidence>
<evidence type="ECO:0000256" key="1">
    <source>
        <dbReference type="ARBA" id="ARBA00022603"/>
    </source>
</evidence>
<evidence type="ECO:0000256" key="5">
    <source>
        <dbReference type="ARBA" id="ARBA00047422"/>
    </source>
</evidence>
<dbReference type="Pfam" id="PF00145">
    <property type="entry name" value="DNA_methylase"/>
    <property type="match status" value="1"/>
</dbReference>
<comment type="similarity">
    <text evidence="6 7">Belongs to the class I-like SAM-binding methyltransferase superfamily. C5-methyltransferase family.</text>
</comment>
<dbReference type="GO" id="GO:0044027">
    <property type="term" value="P:negative regulation of gene expression via chromosomal CpG island methylation"/>
    <property type="evidence" value="ECO:0007669"/>
    <property type="project" value="TreeGrafter"/>
</dbReference>
<dbReference type="PRINTS" id="PR00105">
    <property type="entry name" value="C5METTRFRASE"/>
</dbReference>
<organism evidence="9 10">
    <name type="scientific">Xenorhabdus bovienii</name>
    <name type="common">Xenorhabdus nematophila subsp. bovienii</name>
    <dbReference type="NCBI Taxonomy" id="40576"/>
    <lineage>
        <taxon>Bacteria</taxon>
        <taxon>Pseudomonadati</taxon>
        <taxon>Pseudomonadota</taxon>
        <taxon>Gammaproteobacteria</taxon>
        <taxon>Enterobacterales</taxon>
        <taxon>Morganellaceae</taxon>
        <taxon>Xenorhabdus</taxon>
    </lineage>
</organism>
<dbReference type="GO" id="GO:0003677">
    <property type="term" value="F:DNA binding"/>
    <property type="evidence" value="ECO:0007669"/>
    <property type="project" value="TreeGrafter"/>
</dbReference>
<accession>A0AAJ1JB13</accession>
<dbReference type="PROSITE" id="PS00095">
    <property type="entry name" value="C5_MTASE_2"/>
    <property type="match status" value="1"/>
</dbReference>
<dbReference type="GO" id="GO:0032259">
    <property type="term" value="P:methylation"/>
    <property type="evidence" value="ECO:0007669"/>
    <property type="project" value="UniProtKB-KW"/>
</dbReference>
<dbReference type="Gene3D" id="3.90.120.10">
    <property type="entry name" value="DNA Methylase, subunit A, domain 2"/>
    <property type="match status" value="1"/>
</dbReference>
<proteinExistence type="inferred from homology"/>
<dbReference type="PANTHER" id="PTHR10629">
    <property type="entry name" value="CYTOSINE-SPECIFIC METHYLTRANSFERASE"/>
    <property type="match status" value="1"/>
</dbReference>
<keyword evidence="1 6" id="KW-0489">Methyltransferase</keyword>
<dbReference type="EMBL" id="JAILSO010000127">
    <property type="protein sequence ID" value="MDE1480422.1"/>
    <property type="molecule type" value="Genomic_DNA"/>
</dbReference>
<comment type="catalytic activity">
    <reaction evidence="5 8">
        <text>a 2'-deoxycytidine in DNA + S-adenosyl-L-methionine = a 5-methyl-2'-deoxycytidine in DNA + S-adenosyl-L-homocysteine + H(+)</text>
        <dbReference type="Rhea" id="RHEA:13681"/>
        <dbReference type="Rhea" id="RHEA-COMP:11369"/>
        <dbReference type="Rhea" id="RHEA-COMP:11370"/>
        <dbReference type="ChEBI" id="CHEBI:15378"/>
        <dbReference type="ChEBI" id="CHEBI:57856"/>
        <dbReference type="ChEBI" id="CHEBI:59789"/>
        <dbReference type="ChEBI" id="CHEBI:85452"/>
        <dbReference type="ChEBI" id="CHEBI:85454"/>
        <dbReference type="EC" id="2.1.1.37"/>
    </reaction>
</comment>
<dbReference type="EC" id="2.1.1.37" evidence="8"/>
<dbReference type="GO" id="GO:0009307">
    <property type="term" value="P:DNA restriction-modification system"/>
    <property type="evidence" value="ECO:0007669"/>
    <property type="project" value="UniProtKB-KW"/>
</dbReference>
<dbReference type="GO" id="GO:0003886">
    <property type="term" value="F:DNA (cytosine-5-)-methyltransferase activity"/>
    <property type="evidence" value="ECO:0007669"/>
    <property type="project" value="UniProtKB-EC"/>
</dbReference>
<dbReference type="InterPro" id="IPR029063">
    <property type="entry name" value="SAM-dependent_MTases_sf"/>
</dbReference>
<gene>
    <name evidence="9" type="ORF">KKJ01_19925</name>
</gene>
<comment type="caution">
    <text evidence="9">The sequence shown here is derived from an EMBL/GenBank/DDBJ whole genome shotgun (WGS) entry which is preliminary data.</text>
</comment>
<dbReference type="RefSeq" id="WP_274713808.1">
    <property type="nucleotide sequence ID" value="NZ_JAILSO010000127.1"/>
</dbReference>
<dbReference type="PROSITE" id="PS00094">
    <property type="entry name" value="C5_MTASE_1"/>
    <property type="match status" value="1"/>
</dbReference>
<evidence type="ECO:0000256" key="6">
    <source>
        <dbReference type="PROSITE-ProRule" id="PRU01016"/>
    </source>
</evidence>
<evidence type="ECO:0000256" key="3">
    <source>
        <dbReference type="ARBA" id="ARBA00022691"/>
    </source>
</evidence>
<keyword evidence="3 6" id="KW-0949">S-adenosyl-L-methionine</keyword>
<name>A0AAJ1JB13_XENBV</name>
<dbReference type="InterPro" id="IPR001525">
    <property type="entry name" value="C5_MeTfrase"/>
</dbReference>
<dbReference type="Gene3D" id="3.40.50.150">
    <property type="entry name" value="Vaccinia Virus protein VP39"/>
    <property type="match status" value="1"/>
</dbReference>
<dbReference type="PROSITE" id="PS51679">
    <property type="entry name" value="SAM_MT_C5"/>
    <property type="match status" value="1"/>
</dbReference>